<sequence>MPPEQQRRQSQLAFAASSAELEVGSLAGCPLPLEHLLATRPGSPWVRRHFAGGLTAEVYQLEASGRLWTLKRARNPCKVQNPDGQTSFLNEVQRRGELQALKRQADWHEALAGIVETRYASYRHGLLLSPWIAGEAISEWDERRLLQLFDTLLALLQLGFFEWDLCPGNLLDDGRIRLFDFGYMYRFDPLRACNSNGLLTPQHHGAERFETRCYYAYLLGLERERGQSAALAALELEKRIALECYQRLRSRLIKRGASASVLAWLGGIIGQWHTALRGGLDGLYLREAWRSHLSDLEDDLGGQTCTALTLQRIDWLQQCLHECGAQLQHLELLAGRTPDAWRAELERALQQAHEWQVRE</sequence>
<accession>A0A3R8VZ87</accession>
<evidence type="ECO:0000313" key="1">
    <source>
        <dbReference type="EMBL" id="RRW29643.1"/>
    </source>
</evidence>
<name>A0A2S7FQ59_ECTOL</name>
<dbReference type="InterPro" id="IPR011009">
    <property type="entry name" value="Kinase-like_dom_sf"/>
</dbReference>
<organism evidence="1 2">
    <name type="scientific">Ectopseudomonas oleovorans</name>
    <name type="common">Pseudomonas oleovorans</name>
    <dbReference type="NCBI Taxonomy" id="301"/>
    <lineage>
        <taxon>Bacteria</taxon>
        <taxon>Pseudomonadati</taxon>
        <taxon>Pseudomonadota</taxon>
        <taxon>Gammaproteobacteria</taxon>
        <taxon>Pseudomonadales</taxon>
        <taxon>Pseudomonadaceae</taxon>
        <taxon>Ectopseudomonas</taxon>
    </lineage>
</organism>
<dbReference type="AlphaFoldDB" id="A0A2S7FQ59"/>
<dbReference type="SUPFAM" id="SSF56112">
    <property type="entry name" value="Protein kinase-like (PK-like)"/>
    <property type="match status" value="1"/>
</dbReference>
<evidence type="ECO:0000313" key="2">
    <source>
        <dbReference type="Proteomes" id="UP000272833"/>
    </source>
</evidence>
<reference evidence="1 2" key="1">
    <citation type="submission" date="2018-10" db="EMBL/GenBank/DDBJ databases">
        <title>Transmission dynamics of multidrug resistant bacteria on intensive care unit surfaces.</title>
        <authorList>
            <person name="D'Souza A.W."/>
            <person name="Potter R.F."/>
            <person name="Wallace M."/>
            <person name="Shupe A."/>
            <person name="Patel S."/>
            <person name="Sun S."/>
            <person name="Gul D."/>
            <person name="Kwon J.H."/>
            <person name="Andleeb S."/>
            <person name="Burnham C.-A.D."/>
            <person name="Dantas G."/>
        </authorList>
    </citation>
    <scope>NUCLEOTIDE SEQUENCE [LARGE SCALE GENOMIC DNA]</scope>
    <source>
        <strain evidence="1 2">PO_271</strain>
    </source>
</reference>
<accession>A0A2S7FQ59</accession>
<gene>
    <name evidence="1" type="ORF">EGJ44_20275</name>
</gene>
<dbReference type="EMBL" id="RHRS01000079">
    <property type="protein sequence ID" value="RRW29643.1"/>
    <property type="molecule type" value="Genomic_DNA"/>
</dbReference>
<proteinExistence type="predicted"/>
<comment type="caution">
    <text evidence="1">The sequence shown here is derived from an EMBL/GenBank/DDBJ whole genome shotgun (WGS) entry which is preliminary data.</text>
</comment>
<protein>
    <submittedName>
        <fullName evidence="1">Uncharacterized protein</fullName>
    </submittedName>
</protein>
<dbReference type="RefSeq" id="WP_104727564.1">
    <property type="nucleotide sequence ID" value="NZ_CAURUH010000020.1"/>
</dbReference>
<dbReference type="Proteomes" id="UP000272833">
    <property type="component" value="Unassembled WGS sequence"/>
</dbReference>